<dbReference type="EMBL" id="PYMM01000001">
    <property type="protein sequence ID" value="PSU18460.1"/>
    <property type="molecule type" value="Genomic_DNA"/>
</dbReference>
<reference evidence="9 10" key="1">
    <citation type="submission" date="2018-03" db="EMBL/GenBank/DDBJ databases">
        <title>Whole genome sequencing of Histamine producing bacteria.</title>
        <authorList>
            <person name="Butler K."/>
        </authorList>
    </citation>
    <scope>NUCLEOTIDE SEQUENCE [LARGE SCALE GENOMIC DNA]</scope>
    <source>
        <strain evidence="9 10">BT-6</strain>
    </source>
</reference>
<dbReference type="NCBIfam" id="TIGR03023">
    <property type="entry name" value="WcaJ_sugtrans"/>
    <property type="match status" value="1"/>
</dbReference>
<accession>A0ABD6X7K9</accession>
<dbReference type="GO" id="GO:0016020">
    <property type="term" value="C:membrane"/>
    <property type="evidence" value="ECO:0007669"/>
    <property type="project" value="UniProtKB-SubCell"/>
</dbReference>
<organism evidence="9 10">
    <name type="scientific">Photobacterium damselae</name>
    <dbReference type="NCBI Taxonomy" id="38293"/>
    <lineage>
        <taxon>Bacteria</taxon>
        <taxon>Pseudomonadati</taxon>
        <taxon>Pseudomonadota</taxon>
        <taxon>Gammaproteobacteria</taxon>
        <taxon>Vibrionales</taxon>
        <taxon>Vibrionaceae</taxon>
        <taxon>Photobacterium</taxon>
    </lineage>
</organism>
<dbReference type="InterPro" id="IPR003362">
    <property type="entry name" value="Bact_transf"/>
</dbReference>
<evidence type="ECO:0000313" key="9">
    <source>
        <dbReference type="EMBL" id="PSU18460.1"/>
    </source>
</evidence>
<feature type="transmembrane region" description="Helical" evidence="7">
    <location>
        <begin position="12"/>
        <end position="33"/>
    </location>
</feature>
<proteinExistence type="inferred from homology"/>
<feature type="transmembrane region" description="Helical" evidence="7">
    <location>
        <begin position="76"/>
        <end position="94"/>
    </location>
</feature>
<evidence type="ECO:0000256" key="7">
    <source>
        <dbReference type="SAM" id="Phobius"/>
    </source>
</evidence>
<dbReference type="InterPro" id="IPR017475">
    <property type="entry name" value="EPS_sugar_tfrase"/>
</dbReference>
<sequence>MRRQSLKIADDGYNILLKACDFFIINAVLSLLISSQVRDETAVDFAAGFLFSVVFILIGEYCSLYKKAVRLNISQSLIKCTVSFVLTIISWLILRNQLMFLDGIDYSNLRQLLLNGWFALSLVGLLLFRVSVIFCIHKYWTSLPARRIAIIGMTSGGLAIESALRKELKGQNFIIEYYDDRDVSRFGYMTKSENKGKVNELIDQAKQGNVDEVYIALPMIARERIKYFLQLFSDTTVETYIVPDLYTYNLAINQFREIGNVQTFSVFASPFDGIGDLIKRTEDLVIGSIILLLISPILLAVAIGVKLSSPGPVLFKQDRYGLGGKCIKVWKFRSMKVMENDSVVTQATKNDPRVTKFGAFIRRTSLDELPQFFNVIQGSMSIVGPRPHAVAHNEEYRVLVDNYMIRHKVKPGITGLAQVNGFRGETDTLDKMEMRIRYDIRYIQSWSLLLDLKIIFLTVFKGFVGETAY</sequence>
<dbReference type="RefSeq" id="WP_065170903.1">
    <property type="nucleotide sequence ID" value="NZ_JADQAR010000015.1"/>
</dbReference>
<dbReference type="NCBIfam" id="TIGR03025">
    <property type="entry name" value="EPS_sugtrans"/>
    <property type="match status" value="1"/>
</dbReference>
<evidence type="ECO:0000256" key="6">
    <source>
        <dbReference type="ARBA" id="ARBA00023136"/>
    </source>
</evidence>
<evidence type="ECO:0000256" key="1">
    <source>
        <dbReference type="ARBA" id="ARBA00004141"/>
    </source>
</evidence>
<evidence type="ECO:0000256" key="3">
    <source>
        <dbReference type="ARBA" id="ARBA00022679"/>
    </source>
</evidence>
<dbReference type="PANTHER" id="PTHR30576:SF21">
    <property type="entry name" value="UDP-GLUCOSE:UNDECAPRENYL-PHOSPHATE GLUCOSE-1-PHOSPHATE TRANSFERASE"/>
    <property type="match status" value="1"/>
</dbReference>
<comment type="similarity">
    <text evidence="2">Belongs to the bacterial sugar transferase family.</text>
</comment>
<dbReference type="Gene3D" id="3.40.50.720">
    <property type="entry name" value="NAD(P)-binding Rossmann-like Domain"/>
    <property type="match status" value="1"/>
</dbReference>
<keyword evidence="6 7" id="KW-0472">Membrane</keyword>
<dbReference type="Pfam" id="PF02397">
    <property type="entry name" value="Bac_transf"/>
    <property type="match status" value="1"/>
</dbReference>
<keyword evidence="4 7" id="KW-0812">Transmembrane</keyword>
<keyword evidence="5 7" id="KW-1133">Transmembrane helix</keyword>
<dbReference type="AlphaFoldDB" id="A0ABD6X7K9"/>
<evidence type="ECO:0000256" key="2">
    <source>
        <dbReference type="ARBA" id="ARBA00006464"/>
    </source>
</evidence>
<dbReference type="GO" id="GO:0016740">
    <property type="term" value="F:transferase activity"/>
    <property type="evidence" value="ECO:0007669"/>
    <property type="project" value="UniProtKB-KW"/>
</dbReference>
<evidence type="ECO:0000259" key="8">
    <source>
        <dbReference type="Pfam" id="PF02397"/>
    </source>
</evidence>
<feature type="transmembrane region" description="Helical" evidence="7">
    <location>
        <begin position="114"/>
        <end position="136"/>
    </location>
</feature>
<feature type="domain" description="Bacterial sugar transferase" evidence="8">
    <location>
        <begin position="279"/>
        <end position="462"/>
    </location>
</feature>
<feature type="transmembrane region" description="Helical" evidence="7">
    <location>
        <begin position="284"/>
        <end position="305"/>
    </location>
</feature>
<evidence type="ECO:0000256" key="4">
    <source>
        <dbReference type="ARBA" id="ARBA00022692"/>
    </source>
</evidence>
<evidence type="ECO:0000256" key="5">
    <source>
        <dbReference type="ARBA" id="ARBA00022989"/>
    </source>
</evidence>
<dbReference type="Proteomes" id="UP000241404">
    <property type="component" value="Unassembled WGS sequence"/>
</dbReference>
<comment type="caution">
    <text evidence="9">The sequence shown here is derived from an EMBL/GenBank/DDBJ whole genome shotgun (WGS) entry which is preliminary data.</text>
</comment>
<keyword evidence="3" id="KW-0808">Transferase</keyword>
<gene>
    <name evidence="9" type="ORF">CTM90_00265</name>
</gene>
<dbReference type="PANTHER" id="PTHR30576">
    <property type="entry name" value="COLANIC BIOSYNTHESIS UDP-GLUCOSE LIPID CARRIER TRANSFERASE"/>
    <property type="match status" value="1"/>
</dbReference>
<dbReference type="Pfam" id="PF13727">
    <property type="entry name" value="CoA_binding_3"/>
    <property type="match status" value="1"/>
</dbReference>
<comment type="subcellular location">
    <subcellularLocation>
        <location evidence="1">Membrane</location>
        <topology evidence="1">Multi-pass membrane protein</topology>
    </subcellularLocation>
</comment>
<protein>
    <submittedName>
        <fullName evidence="9">Undecaprenyl-phosphate glucose phosphotransferase</fullName>
    </submittedName>
</protein>
<evidence type="ECO:0000313" key="10">
    <source>
        <dbReference type="Proteomes" id="UP000241404"/>
    </source>
</evidence>
<name>A0ABD6X7K9_PHODM</name>
<dbReference type="InterPro" id="IPR017473">
    <property type="entry name" value="Undecaprenyl-P_gluc_Ptfrase"/>
</dbReference>
<feature type="transmembrane region" description="Helical" evidence="7">
    <location>
        <begin position="45"/>
        <end position="64"/>
    </location>
</feature>